<keyword evidence="9" id="KW-1185">Reference proteome</keyword>
<protein>
    <submittedName>
        <fullName evidence="8">MFS family permease</fullName>
    </submittedName>
</protein>
<keyword evidence="5 6" id="KW-0472">Membrane</keyword>
<feature type="transmembrane region" description="Helical" evidence="6">
    <location>
        <begin position="259"/>
        <end position="285"/>
    </location>
</feature>
<feature type="transmembrane region" description="Helical" evidence="6">
    <location>
        <begin position="12"/>
        <end position="31"/>
    </location>
</feature>
<dbReference type="Gene3D" id="1.20.1250.20">
    <property type="entry name" value="MFS general substrate transporter like domains"/>
    <property type="match status" value="2"/>
</dbReference>
<keyword evidence="4 6" id="KW-1133">Transmembrane helix</keyword>
<dbReference type="InterPro" id="IPR044770">
    <property type="entry name" value="MFS_spinster-like"/>
</dbReference>
<evidence type="ECO:0000256" key="1">
    <source>
        <dbReference type="ARBA" id="ARBA00004141"/>
    </source>
</evidence>
<proteinExistence type="predicted"/>
<dbReference type="PROSITE" id="PS50850">
    <property type="entry name" value="MFS"/>
    <property type="match status" value="1"/>
</dbReference>
<dbReference type="InterPro" id="IPR011701">
    <property type="entry name" value="MFS"/>
</dbReference>
<dbReference type="SUPFAM" id="SSF103473">
    <property type="entry name" value="MFS general substrate transporter"/>
    <property type="match status" value="1"/>
</dbReference>
<feature type="transmembrane region" description="Helical" evidence="6">
    <location>
        <begin position="85"/>
        <end position="110"/>
    </location>
</feature>
<keyword evidence="3 6" id="KW-0812">Transmembrane</keyword>
<comment type="caution">
    <text evidence="8">The sequence shown here is derived from an EMBL/GenBank/DDBJ whole genome shotgun (WGS) entry which is preliminary data.</text>
</comment>
<feature type="transmembrane region" description="Helical" evidence="6">
    <location>
        <begin position="395"/>
        <end position="414"/>
    </location>
</feature>
<name>A0ABU0J0E6_9CAUL</name>
<evidence type="ECO:0000313" key="9">
    <source>
        <dbReference type="Proteomes" id="UP001228905"/>
    </source>
</evidence>
<feature type="transmembrane region" description="Helical" evidence="6">
    <location>
        <begin position="221"/>
        <end position="239"/>
    </location>
</feature>
<gene>
    <name evidence="8" type="ORF">QO010_004700</name>
</gene>
<dbReference type="CDD" id="cd17328">
    <property type="entry name" value="MFS_spinster_like"/>
    <property type="match status" value="1"/>
</dbReference>
<feature type="transmembrane region" description="Helical" evidence="6">
    <location>
        <begin position="297"/>
        <end position="316"/>
    </location>
</feature>
<evidence type="ECO:0000313" key="8">
    <source>
        <dbReference type="EMBL" id="MDQ0466903.1"/>
    </source>
</evidence>
<organism evidence="8 9">
    <name type="scientific">Caulobacter ginsengisoli</name>
    <dbReference type="NCBI Taxonomy" id="400775"/>
    <lineage>
        <taxon>Bacteria</taxon>
        <taxon>Pseudomonadati</taxon>
        <taxon>Pseudomonadota</taxon>
        <taxon>Alphaproteobacteria</taxon>
        <taxon>Caulobacterales</taxon>
        <taxon>Caulobacteraceae</taxon>
        <taxon>Caulobacter</taxon>
    </lineage>
</organism>
<dbReference type="Proteomes" id="UP001228905">
    <property type="component" value="Unassembled WGS sequence"/>
</dbReference>
<keyword evidence="2" id="KW-0813">Transport</keyword>
<feature type="transmembrane region" description="Helical" evidence="6">
    <location>
        <begin position="322"/>
        <end position="343"/>
    </location>
</feature>
<dbReference type="InterPro" id="IPR020846">
    <property type="entry name" value="MFS_dom"/>
</dbReference>
<accession>A0ABU0J0E6</accession>
<feature type="transmembrane region" description="Helical" evidence="6">
    <location>
        <begin position="144"/>
        <end position="167"/>
    </location>
</feature>
<feature type="transmembrane region" description="Helical" evidence="6">
    <location>
        <begin position="355"/>
        <end position="375"/>
    </location>
</feature>
<dbReference type="Pfam" id="PF07690">
    <property type="entry name" value="MFS_1"/>
    <property type="match status" value="1"/>
</dbReference>
<evidence type="ECO:0000259" key="7">
    <source>
        <dbReference type="PROSITE" id="PS50850"/>
    </source>
</evidence>
<evidence type="ECO:0000256" key="6">
    <source>
        <dbReference type="SAM" id="Phobius"/>
    </source>
</evidence>
<evidence type="ECO:0000256" key="2">
    <source>
        <dbReference type="ARBA" id="ARBA00022448"/>
    </source>
</evidence>
<dbReference type="PANTHER" id="PTHR23505">
    <property type="entry name" value="SPINSTER"/>
    <property type="match status" value="1"/>
</dbReference>
<feature type="transmembrane region" description="Helical" evidence="6">
    <location>
        <begin position="173"/>
        <end position="192"/>
    </location>
</feature>
<comment type="subcellular location">
    <subcellularLocation>
        <location evidence="1">Membrane</location>
        <topology evidence="1">Multi-pass membrane protein</topology>
    </subcellularLocation>
</comment>
<evidence type="ECO:0000256" key="3">
    <source>
        <dbReference type="ARBA" id="ARBA00022692"/>
    </source>
</evidence>
<evidence type="ECO:0000256" key="4">
    <source>
        <dbReference type="ARBA" id="ARBA00022989"/>
    </source>
</evidence>
<evidence type="ECO:0000256" key="5">
    <source>
        <dbReference type="ARBA" id="ARBA00023136"/>
    </source>
</evidence>
<dbReference type="RefSeq" id="WP_307353127.1">
    <property type="nucleotide sequence ID" value="NZ_JAUSVS010000016.1"/>
</dbReference>
<dbReference type="PANTHER" id="PTHR23505:SF79">
    <property type="entry name" value="PROTEIN SPINSTER"/>
    <property type="match status" value="1"/>
</dbReference>
<reference evidence="8 9" key="1">
    <citation type="submission" date="2023-07" db="EMBL/GenBank/DDBJ databases">
        <title>Genomic Encyclopedia of Type Strains, Phase IV (KMG-IV): sequencing the most valuable type-strain genomes for metagenomic binning, comparative biology and taxonomic classification.</title>
        <authorList>
            <person name="Goeker M."/>
        </authorList>
    </citation>
    <scope>NUCLEOTIDE SEQUENCE [LARGE SCALE GENOMIC DNA]</scope>
    <source>
        <strain evidence="8 9">DSM 18695</strain>
    </source>
</reference>
<dbReference type="InterPro" id="IPR036259">
    <property type="entry name" value="MFS_trans_sf"/>
</dbReference>
<dbReference type="EMBL" id="JAUSVS010000016">
    <property type="protein sequence ID" value="MDQ0466903.1"/>
    <property type="molecule type" value="Genomic_DNA"/>
</dbReference>
<feature type="transmembrane region" description="Helical" evidence="6">
    <location>
        <begin position="52"/>
        <end position="73"/>
    </location>
</feature>
<sequence>MKTTATGLNTTTRQAAIALAVLFVVALFNYIDRSIVSILQEPIKKDLGLSDAQLGAITGLSFALFYTTLALPIARLADRTVRKRLIAVAFATWSLMTALSGLATSFLMLVGFRVGVALGEAGCVPASHSLISDYFPQRRRATAIAIWGLSLPLGTMLGFASGGWLAAHFDWRQAFLTVGLAGVALSGFVLLLREPKRGQFDTGLAASDEPMPLKAVIGKLWSLRSFRWLALGGALHAYAQHTMVNWNAPFYARVHHLTIGEIALALALLFGVGGGLGQFVGGLLVDRAGRHDRRWYMWLPALASLLLVPAALAQYFVADPKVSLLIGVIPAILLNVYLAPIVATAQTLVPSRMRAFTSATLVMIVNILGLGLGPVVTGAISDLLSQQYGLGPDALRYAISTCLVASLAASWAFYRSAAHLPAEMSAADEAQAVPALNPAAEPA</sequence>
<feature type="domain" description="Major facilitator superfamily (MFS) profile" evidence="7">
    <location>
        <begin position="18"/>
        <end position="418"/>
    </location>
</feature>